<evidence type="ECO:0000256" key="6">
    <source>
        <dbReference type="ARBA" id="ARBA00022490"/>
    </source>
</evidence>
<keyword evidence="11" id="KW-0482">Metalloprotease</keyword>
<dbReference type="Gene3D" id="1.25.40.320">
    <property type="entry name" value="Peptidase M1, leukotriene A4 hydrolase/aminopeptidase C-terminal domain"/>
    <property type="match status" value="1"/>
</dbReference>
<feature type="binding site" evidence="13">
    <location>
        <position position="329"/>
    </location>
    <ligand>
        <name>Zn(2+)</name>
        <dbReference type="ChEBI" id="CHEBI:29105"/>
        <note>catalytic</note>
    </ligand>
</feature>
<keyword evidence="14" id="KW-0732">Signal</keyword>
<dbReference type="GO" id="GO:0008270">
    <property type="term" value="F:zinc ion binding"/>
    <property type="evidence" value="ECO:0007669"/>
    <property type="project" value="InterPro"/>
</dbReference>
<dbReference type="InterPro" id="IPR016024">
    <property type="entry name" value="ARM-type_fold"/>
</dbReference>
<dbReference type="InterPro" id="IPR038502">
    <property type="entry name" value="M1_LTA-4_hydro/amino_C_sf"/>
</dbReference>
<dbReference type="SUPFAM" id="SSF48371">
    <property type="entry name" value="ARM repeat"/>
    <property type="match status" value="1"/>
</dbReference>
<evidence type="ECO:0000256" key="4">
    <source>
        <dbReference type="ARBA" id="ARBA00012564"/>
    </source>
</evidence>
<keyword evidence="9" id="KW-0378">Hydrolase</keyword>
<dbReference type="InterPro" id="IPR015211">
    <property type="entry name" value="Peptidase_M1_C"/>
</dbReference>
<evidence type="ECO:0000256" key="12">
    <source>
        <dbReference type="PIRSR" id="PIRSR634015-1"/>
    </source>
</evidence>
<comment type="catalytic activity">
    <reaction evidence="1">
        <text>Release of an N-terminal amino acid, Xaa-|-Yaa- from a peptide, amide or arylamide. Xaa is preferably Ala, but may be most amino acids including Pro (slow action). When a terminal hydrophobic residue is followed by a prolyl residue, the two may be released as an intact Xaa-Pro dipeptide.</text>
        <dbReference type="EC" id="3.4.11.2"/>
    </reaction>
</comment>
<evidence type="ECO:0000256" key="5">
    <source>
        <dbReference type="ARBA" id="ARBA00015611"/>
    </source>
</evidence>
<comment type="similarity">
    <text evidence="3">Belongs to the peptidase M1 family.</text>
</comment>
<dbReference type="Proteomes" id="UP000286976">
    <property type="component" value="Unassembled WGS sequence"/>
</dbReference>
<dbReference type="InterPro" id="IPR042097">
    <property type="entry name" value="Aminopeptidase_N-like_N_sf"/>
</dbReference>
<dbReference type="InterPro" id="IPR045357">
    <property type="entry name" value="Aminopeptidase_N-like_N"/>
</dbReference>
<evidence type="ECO:0000256" key="2">
    <source>
        <dbReference type="ARBA" id="ARBA00004496"/>
    </source>
</evidence>
<keyword evidence="6" id="KW-0963">Cytoplasm</keyword>
<evidence type="ECO:0000256" key="14">
    <source>
        <dbReference type="SAM" id="SignalP"/>
    </source>
</evidence>
<sequence length="631" mass="71203">MRWKSLCAAVLLVTACSPEPAKQTPVAVEPFVPSEHMRVATPTADLHSFANSHEVSTAHLHVSLTVNFEQQQLFGFAEHTLAFHQAPRAEELVLDTEGLLIQYVEAYVGEDWALTDYSLGESDPVLGTPLHIQLPEGAEKVRVHYATSPNATGLDWVAPEGTAGGEQPFLYSQSQPHYARTWIPIQDTPAVRFTFSGELATPPHLVGLMGANNSPDPERTGYYTFESQQPIPSYLMALVVGDLEFQALNERMGIYAEPSVLADAVAEFGYTTDMMAATEDMFGAYAWDRYDQVILPPSFPFGGMENPQLAFITPTAIAGDQSLVGLIAHELAHSWSGNLVTNGTWRDIWLNEGFTSYVENRIMERVYGEKRALMERMLDGQKLRRALPNMSERYQVMYVELEQRDPDTVFTNVPYIKAQQFLFFLEERFGRDVFDAFVRDYFAHFSFKSITTPEFEVYLQEQLLAKYPGVVTPEEVEEWLHAPGLPSTATVPVVDVFEQVDAQREIWLAGDAIDVQDWSLHETLYFLRTLPAELSEAQLARLDAEFHLTQTRNNELLSTWLVIAIRNDYEPAMSRVEHMLTSMGRLLFVLPVYKALVETEAGKQRARDIYQVARAGYHQLTRVEVESLLAE</sequence>
<dbReference type="PRINTS" id="PR00756">
    <property type="entry name" value="ALADIPTASE"/>
</dbReference>
<keyword evidence="16" id="KW-0031">Aminopeptidase</keyword>
<dbReference type="FunFam" id="3.30.2010.30:FF:000001">
    <property type="entry name" value="Leukotriene A(4) hydrolase"/>
    <property type="match status" value="1"/>
</dbReference>
<dbReference type="InterPro" id="IPR027268">
    <property type="entry name" value="Peptidase_M4/M1_CTD_sf"/>
</dbReference>
<dbReference type="GO" id="GO:0006508">
    <property type="term" value="P:proteolysis"/>
    <property type="evidence" value="ECO:0007669"/>
    <property type="project" value="UniProtKB-KW"/>
</dbReference>
<feature type="binding site" evidence="13">
    <location>
        <position position="333"/>
    </location>
    <ligand>
        <name>Zn(2+)</name>
        <dbReference type="ChEBI" id="CHEBI:29105"/>
        <note>catalytic</note>
    </ligand>
</feature>
<accession>A0A432X231</accession>
<dbReference type="RefSeq" id="WP_126757497.1">
    <property type="nucleotide sequence ID" value="NZ_PIPQ01000003.1"/>
</dbReference>
<feature type="chain" id="PRO_5019401384" description="Aminopeptidase N" evidence="14">
    <location>
        <begin position="22"/>
        <end position="631"/>
    </location>
</feature>
<keyword evidence="17" id="KW-1185">Reference proteome</keyword>
<dbReference type="InterPro" id="IPR014782">
    <property type="entry name" value="Peptidase_M1_dom"/>
</dbReference>
<dbReference type="SUPFAM" id="SSF63737">
    <property type="entry name" value="Leukotriene A4 hydrolase N-terminal domain"/>
    <property type="match status" value="1"/>
</dbReference>
<dbReference type="PROSITE" id="PS51257">
    <property type="entry name" value="PROKAR_LIPOPROTEIN"/>
    <property type="match status" value="1"/>
</dbReference>
<keyword evidence="7" id="KW-0645">Protease</keyword>
<dbReference type="CDD" id="cd09599">
    <property type="entry name" value="M1_LTA4H"/>
    <property type="match status" value="1"/>
</dbReference>
<feature type="signal peptide" evidence="14">
    <location>
        <begin position="1"/>
        <end position="21"/>
    </location>
</feature>
<dbReference type="GO" id="GO:0016285">
    <property type="term" value="F:alanyl aminopeptidase activity"/>
    <property type="evidence" value="ECO:0007669"/>
    <property type="project" value="UniProtKB-EC"/>
</dbReference>
<dbReference type="Pfam" id="PF09127">
    <property type="entry name" value="Leuk-A4-hydro_C"/>
    <property type="match status" value="1"/>
</dbReference>
<evidence type="ECO:0000256" key="11">
    <source>
        <dbReference type="ARBA" id="ARBA00023049"/>
    </source>
</evidence>
<evidence type="ECO:0000256" key="9">
    <source>
        <dbReference type="ARBA" id="ARBA00022801"/>
    </source>
</evidence>
<evidence type="ECO:0000256" key="7">
    <source>
        <dbReference type="ARBA" id="ARBA00022670"/>
    </source>
</evidence>
<evidence type="ECO:0000259" key="15">
    <source>
        <dbReference type="SMART" id="SM01263"/>
    </source>
</evidence>
<evidence type="ECO:0000256" key="3">
    <source>
        <dbReference type="ARBA" id="ARBA00010136"/>
    </source>
</evidence>
<feature type="active site" description="Proton donor" evidence="12">
    <location>
        <position position="415"/>
    </location>
</feature>
<keyword evidence="10 13" id="KW-0862">Zinc</keyword>
<dbReference type="Pfam" id="PF01433">
    <property type="entry name" value="Peptidase_M1"/>
    <property type="match status" value="1"/>
</dbReference>
<dbReference type="OrthoDB" id="100605at2"/>
<proteinExistence type="inferred from homology"/>
<feature type="active site" description="Proton acceptor" evidence="12">
    <location>
        <position position="330"/>
    </location>
</feature>
<dbReference type="EMBL" id="PIPQ01000003">
    <property type="protein sequence ID" value="RUO40620.1"/>
    <property type="molecule type" value="Genomic_DNA"/>
</dbReference>
<evidence type="ECO:0000256" key="8">
    <source>
        <dbReference type="ARBA" id="ARBA00022723"/>
    </source>
</evidence>
<comment type="subcellular location">
    <subcellularLocation>
        <location evidence="2">Cytoplasm</location>
    </subcellularLocation>
</comment>
<dbReference type="PANTHER" id="PTHR45726">
    <property type="entry name" value="LEUKOTRIENE A-4 HYDROLASE"/>
    <property type="match status" value="1"/>
</dbReference>
<comment type="cofactor">
    <cofactor evidence="13">
        <name>Zn(2+)</name>
        <dbReference type="ChEBI" id="CHEBI:29105"/>
    </cofactor>
    <text evidence="13">Binds 1 zinc ion per subunit.</text>
</comment>
<evidence type="ECO:0000313" key="16">
    <source>
        <dbReference type="EMBL" id="RUO40620.1"/>
    </source>
</evidence>
<name>A0A432X231_9GAMM</name>
<evidence type="ECO:0000256" key="10">
    <source>
        <dbReference type="ARBA" id="ARBA00022833"/>
    </source>
</evidence>
<dbReference type="InterPro" id="IPR049980">
    <property type="entry name" value="LTA4H_cat"/>
</dbReference>
<dbReference type="GO" id="GO:0008237">
    <property type="term" value="F:metallopeptidase activity"/>
    <property type="evidence" value="ECO:0007669"/>
    <property type="project" value="UniProtKB-KW"/>
</dbReference>
<keyword evidence="8 13" id="KW-0479">Metal-binding</keyword>
<dbReference type="Gene3D" id="2.60.40.1730">
    <property type="entry name" value="tricorn interacting facor f3 domain"/>
    <property type="match status" value="1"/>
</dbReference>
<organism evidence="16 17">
    <name type="scientific">Aliidiomarina taiwanensis</name>
    <dbReference type="NCBI Taxonomy" id="946228"/>
    <lineage>
        <taxon>Bacteria</taxon>
        <taxon>Pseudomonadati</taxon>
        <taxon>Pseudomonadota</taxon>
        <taxon>Gammaproteobacteria</taxon>
        <taxon>Alteromonadales</taxon>
        <taxon>Idiomarinaceae</taxon>
        <taxon>Aliidiomarina</taxon>
    </lineage>
</organism>
<dbReference type="Pfam" id="PF17900">
    <property type="entry name" value="Peptidase_M1_N"/>
    <property type="match status" value="1"/>
</dbReference>
<dbReference type="AlphaFoldDB" id="A0A432X231"/>
<dbReference type="SMART" id="SM01263">
    <property type="entry name" value="Leuk-A4-hydro_C"/>
    <property type="match status" value="1"/>
</dbReference>
<dbReference type="InterPro" id="IPR001930">
    <property type="entry name" value="Peptidase_M1"/>
</dbReference>
<feature type="domain" description="Peptidase M1 leukotriene A4 hydrolase/aminopeptidase C-terminal" evidence="15">
    <location>
        <begin position="488"/>
        <end position="629"/>
    </location>
</feature>
<dbReference type="Gene3D" id="1.10.390.10">
    <property type="entry name" value="Neutral Protease Domain 2"/>
    <property type="match status" value="1"/>
</dbReference>
<protein>
    <recommendedName>
        <fullName evidence="5">Aminopeptidase N</fullName>
        <ecNumber evidence="4">3.4.11.2</ecNumber>
    </recommendedName>
</protein>
<feature type="binding site" evidence="13">
    <location>
        <position position="352"/>
    </location>
    <ligand>
        <name>Zn(2+)</name>
        <dbReference type="ChEBI" id="CHEBI:29105"/>
        <note>catalytic</note>
    </ligand>
</feature>
<dbReference type="PANTHER" id="PTHR45726:SF3">
    <property type="entry name" value="LEUKOTRIENE A-4 HYDROLASE"/>
    <property type="match status" value="1"/>
</dbReference>
<dbReference type="GO" id="GO:0005737">
    <property type="term" value="C:cytoplasm"/>
    <property type="evidence" value="ECO:0007669"/>
    <property type="project" value="UniProtKB-SubCell"/>
</dbReference>
<dbReference type="EC" id="3.4.11.2" evidence="4"/>
<reference evidence="16 17" key="1">
    <citation type="journal article" date="2011" name="Front. Microbiol.">
        <title>Genomic signatures of strain selection and enhancement in Bacillus atrophaeus var. globigii, a historical biowarfare simulant.</title>
        <authorList>
            <person name="Gibbons H.S."/>
            <person name="Broomall S.M."/>
            <person name="McNew L.A."/>
            <person name="Daligault H."/>
            <person name="Chapman C."/>
            <person name="Bruce D."/>
            <person name="Karavis M."/>
            <person name="Krepps M."/>
            <person name="McGregor P.A."/>
            <person name="Hong C."/>
            <person name="Park K.H."/>
            <person name="Akmal A."/>
            <person name="Feldman A."/>
            <person name="Lin J.S."/>
            <person name="Chang W.E."/>
            <person name="Higgs B.W."/>
            <person name="Demirev P."/>
            <person name="Lindquist J."/>
            <person name="Liem A."/>
            <person name="Fochler E."/>
            <person name="Read T.D."/>
            <person name="Tapia R."/>
            <person name="Johnson S."/>
            <person name="Bishop-Lilly K.A."/>
            <person name="Detter C."/>
            <person name="Han C."/>
            <person name="Sozhamannan S."/>
            <person name="Rosenzweig C.N."/>
            <person name="Skowronski E.W."/>
        </authorList>
    </citation>
    <scope>NUCLEOTIDE SEQUENCE [LARGE SCALE GENOMIC DNA]</scope>
    <source>
        <strain evidence="16 17">AIT1</strain>
    </source>
</reference>
<dbReference type="Gene3D" id="3.30.2010.30">
    <property type="match status" value="1"/>
</dbReference>
<dbReference type="SUPFAM" id="SSF55486">
    <property type="entry name" value="Metalloproteases ('zincins'), catalytic domain"/>
    <property type="match status" value="1"/>
</dbReference>
<evidence type="ECO:0000256" key="1">
    <source>
        <dbReference type="ARBA" id="ARBA00000098"/>
    </source>
</evidence>
<evidence type="ECO:0000313" key="17">
    <source>
        <dbReference type="Proteomes" id="UP000286976"/>
    </source>
</evidence>
<comment type="caution">
    <text evidence="16">The sequence shown here is derived from an EMBL/GenBank/DDBJ whole genome shotgun (WGS) entry which is preliminary data.</text>
</comment>
<dbReference type="InterPro" id="IPR034015">
    <property type="entry name" value="M1_LTA4H"/>
</dbReference>
<evidence type="ECO:0000256" key="13">
    <source>
        <dbReference type="PIRSR" id="PIRSR634015-3"/>
    </source>
</evidence>
<gene>
    <name evidence="16" type="ORF">CWE15_07715</name>
</gene>